<proteinExistence type="predicted"/>
<keyword evidence="2" id="KW-1185">Reference proteome</keyword>
<sequence length="102" mass="10695">MQIELNSQSEKLLSELLASGLYDGIDDVIAAAAGRARDQGSPSALAPLAEHVEVDALAEQQGVGVVLDFTDLKADIGPPGETTSDFLSFLRNGREADAPRSN</sequence>
<protein>
    <submittedName>
        <fullName evidence="1">Uncharacterized protein</fullName>
    </submittedName>
</protein>
<evidence type="ECO:0000313" key="1">
    <source>
        <dbReference type="EMBL" id="QDU91749.1"/>
    </source>
</evidence>
<evidence type="ECO:0000313" key="2">
    <source>
        <dbReference type="Proteomes" id="UP000317429"/>
    </source>
</evidence>
<reference evidence="1 2" key="1">
    <citation type="submission" date="2019-02" db="EMBL/GenBank/DDBJ databases">
        <title>Deep-cultivation of Planctomycetes and their phenomic and genomic characterization uncovers novel biology.</title>
        <authorList>
            <person name="Wiegand S."/>
            <person name="Jogler M."/>
            <person name="Boedeker C."/>
            <person name="Pinto D."/>
            <person name="Vollmers J."/>
            <person name="Rivas-Marin E."/>
            <person name="Kohn T."/>
            <person name="Peeters S.H."/>
            <person name="Heuer A."/>
            <person name="Rast P."/>
            <person name="Oberbeckmann S."/>
            <person name="Bunk B."/>
            <person name="Jeske O."/>
            <person name="Meyerdierks A."/>
            <person name="Storesund J.E."/>
            <person name="Kallscheuer N."/>
            <person name="Luecker S."/>
            <person name="Lage O.M."/>
            <person name="Pohl T."/>
            <person name="Merkel B.J."/>
            <person name="Hornburger P."/>
            <person name="Mueller R.-W."/>
            <person name="Bruemmer F."/>
            <person name="Labrenz M."/>
            <person name="Spormann A.M."/>
            <person name="Op den Camp H."/>
            <person name="Overmann J."/>
            <person name="Amann R."/>
            <person name="Jetten M.S.M."/>
            <person name="Mascher T."/>
            <person name="Medema M.H."/>
            <person name="Devos D.P."/>
            <person name="Kaster A.-K."/>
            <person name="Ovreas L."/>
            <person name="Rohde M."/>
            <person name="Galperin M.Y."/>
            <person name="Jogler C."/>
        </authorList>
    </citation>
    <scope>NUCLEOTIDE SEQUENCE [LARGE SCALE GENOMIC DNA]</scope>
    <source>
        <strain evidence="1 2">Pla175</strain>
    </source>
</reference>
<dbReference type="EMBL" id="CP036291">
    <property type="protein sequence ID" value="QDU91749.1"/>
    <property type="molecule type" value="Genomic_DNA"/>
</dbReference>
<name>A0A518DJV3_9BACT</name>
<accession>A0A518DJV3</accession>
<gene>
    <name evidence="1" type="ORF">Pla175_51800</name>
</gene>
<dbReference type="Proteomes" id="UP000317429">
    <property type="component" value="Chromosome"/>
</dbReference>
<organism evidence="1 2">
    <name type="scientific">Pirellulimonas nuda</name>
    <dbReference type="NCBI Taxonomy" id="2528009"/>
    <lineage>
        <taxon>Bacteria</taxon>
        <taxon>Pseudomonadati</taxon>
        <taxon>Planctomycetota</taxon>
        <taxon>Planctomycetia</taxon>
        <taxon>Pirellulales</taxon>
        <taxon>Lacipirellulaceae</taxon>
        <taxon>Pirellulimonas</taxon>
    </lineage>
</organism>
<dbReference type="AlphaFoldDB" id="A0A518DJV3"/>
<dbReference type="KEGG" id="pnd:Pla175_51800"/>